<name>A0AAN9NRW2_PSOTE</name>
<reference evidence="1 2" key="1">
    <citation type="submission" date="2024-01" db="EMBL/GenBank/DDBJ databases">
        <title>The genomes of 5 underutilized Papilionoideae crops provide insights into root nodulation and disease resistanc.</title>
        <authorList>
            <person name="Jiang F."/>
        </authorList>
    </citation>
    <scope>NUCLEOTIDE SEQUENCE [LARGE SCALE GENOMIC DNA]</scope>
    <source>
        <strain evidence="1">DUOXIRENSHENG_FW03</strain>
        <tissue evidence="1">Leaves</tissue>
    </source>
</reference>
<evidence type="ECO:0000313" key="2">
    <source>
        <dbReference type="Proteomes" id="UP001386955"/>
    </source>
</evidence>
<proteinExistence type="predicted"/>
<accession>A0AAN9NRW2</accession>
<protein>
    <submittedName>
        <fullName evidence="1">Uncharacterized protein</fullName>
    </submittedName>
</protein>
<evidence type="ECO:0000313" key="1">
    <source>
        <dbReference type="EMBL" id="KAK7375862.1"/>
    </source>
</evidence>
<gene>
    <name evidence="1" type="ORF">VNO78_35175</name>
</gene>
<dbReference type="EMBL" id="JAYMYS010000040">
    <property type="protein sequence ID" value="KAK7375862.1"/>
    <property type="molecule type" value="Genomic_DNA"/>
</dbReference>
<dbReference type="Proteomes" id="UP001386955">
    <property type="component" value="Unassembled WGS sequence"/>
</dbReference>
<organism evidence="1 2">
    <name type="scientific">Psophocarpus tetragonolobus</name>
    <name type="common">Winged bean</name>
    <name type="synonym">Dolichos tetragonolobus</name>
    <dbReference type="NCBI Taxonomy" id="3891"/>
    <lineage>
        <taxon>Eukaryota</taxon>
        <taxon>Viridiplantae</taxon>
        <taxon>Streptophyta</taxon>
        <taxon>Embryophyta</taxon>
        <taxon>Tracheophyta</taxon>
        <taxon>Spermatophyta</taxon>
        <taxon>Magnoliopsida</taxon>
        <taxon>eudicotyledons</taxon>
        <taxon>Gunneridae</taxon>
        <taxon>Pentapetalae</taxon>
        <taxon>rosids</taxon>
        <taxon>fabids</taxon>
        <taxon>Fabales</taxon>
        <taxon>Fabaceae</taxon>
        <taxon>Papilionoideae</taxon>
        <taxon>50 kb inversion clade</taxon>
        <taxon>NPAAA clade</taxon>
        <taxon>indigoferoid/millettioid clade</taxon>
        <taxon>Phaseoleae</taxon>
        <taxon>Psophocarpus</taxon>
    </lineage>
</organism>
<keyword evidence="2" id="KW-1185">Reference proteome</keyword>
<sequence>MARLSPTGSHGHATGNRICFLTGLVQSETISRSFQSFDSCGKEGQNCRVPCRKGRNPTLKVVRFPSGRLKKLFTIGTKRRIVKVVGISAPGSAQGAIQAK</sequence>
<dbReference type="AlphaFoldDB" id="A0AAN9NRW2"/>
<comment type="caution">
    <text evidence="1">The sequence shown here is derived from an EMBL/GenBank/DDBJ whole genome shotgun (WGS) entry which is preliminary data.</text>
</comment>